<keyword evidence="4" id="KW-1185">Reference proteome</keyword>
<organism evidence="3 4">
    <name type="scientific">Venustampulla echinocandica</name>
    <dbReference type="NCBI Taxonomy" id="2656787"/>
    <lineage>
        <taxon>Eukaryota</taxon>
        <taxon>Fungi</taxon>
        <taxon>Dikarya</taxon>
        <taxon>Ascomycota</taxon>
        <taxon>Pezizomycotina</taxon>
        <taxon>Leotiomycetes</taxon>
        <taxon>Helotiales</taxon>
        <taxon>Pleuroascaceae</taxon>
        <taxon>Venustampulla</taxon>
    </lineage>
</organism>
<keyword evidence="1" id="KW-0863">Zinc-finger</keyword>
<evidence type="ECO:0000313" key="3">
    <source>
        <dbReference type="EMBL" id="RDL38961.1"/>
    </source>
</evidence>
<keyword evidence="1" id="KW-0479">Metal-binding</keyword>
<dbReference type="Pfam" id="PF13639">
    <property type="entry name" value="zf-RING_2"/>
    <property type="match status" value="1"/>
</dbReference>
<dbReference type="SUPFAM" id="SSF57850">
    <property type="entry name" value="RING/U-box"/>
    <property type="match status" value="1"/>
</dbReference>
<keyword evidence="1" id="KW-0862">Zinc</keyword>
<dbReference type="InterPro" id="IPR001841">
    <property type="entry name" value="Znf_RING"/>
</dbReference>
<dbReference type="OrthoDB" id="8062037at2759"/>
<dbReference type="GeneID" id="43596150"/>
<dbReference type="EMBL" id="NPIC01000002">
    <property type="protein sequence ID" value="RDL38961.1"/>
    <property type="molecule type" value="Genomic_DNA"/>
</dbReference>
<name>A0A370TTV4_9HELO</name>
<comment type="caution">
    <text evidence="3">The sequence shown here is derived from an EMBL/GenBank/DDBJ whole genome shotgun (WGS) entry which is preliminary data.</text>
</comment>
<dbReference type="GO" id="GO:0008270">
    <property type="term" value="F:zinc ion binding"/>
    <property type="evidence" value="ECO:0007669"/>
    <property type="project" value="UniProtKB-KW"/>
</dbReference>
<dbReference type="Gene3D" id="3.30.40.10">
    <property type="entry name" value="Zinc/RING finger domain, C3HC4 (zinc finger)"/>
    <property type="match status" value="1"/>
</dbReference>
<evidence type="ECO:0000313" key="4">
    <source>
        <dbReference type="Proteomes" id="UP000254866"/>
    </source>
</evidence>
<gene>
    <name evidence="3" type="ORF">BP5553_03301</name>
</gene>
<evidence type="ECO:0000256" key="1">
    <source>
        <dbReference type="PROSITE-ProRule" id="PRU00175"/>
    </source>
</evidence>
<dbReference type="PROSITE" id="PS50089">
    <property type="entry name" value="ZF_RING_2"/>
    <property type="match status" value="1"/>
</dbReference>
<evidence type="ECO:0000259" key="2">
    <source>
        <dbReference type="PROSITE" id="PS50089"/>
    </source>
</evidence>
<dbReference type="Proteomes" id="UP000254866">
    <property type="component" value="Unassembled WGS sequence"/>
</dbReference>
<protein>
    <recommendedName>
        <fullName evidence="2">RING-type domain-containing protein</fullName>
    </recommendedName>
</protein>
<proteinExistence type="predicted"/>
<feature type="domain" description="RING-type" evidence="2">
    <location>
        <begin position="155"/>
        <end position="230"/>
    </location>
</feature>
<accession>A0A370TTV4</accession>
<sequence>MPTTLFCQECWYTRRIRDDPRQWQVLAAFAQDEELRNSARAMFARFQENWAPIVGSTVFEGPVTTMNVDAAIRSYSQLVKYHILRYHGYIGTMDPNEGSITFEYVVIGLIRSAITAHWIAGVEATVIPAEMVKQRQDMLLSKVTTSSLAIQDQQCNICYEVYCLLPEHDDFDFPGQDVVPDCKAGNKPDDKADDIPRDHPCKTRCGHVFGQKCIRKWMSETNFSSCPYCRAPFETLDMLNAGETVGQAAPWWLEILNDGDTQ</sequence>
<dbReference type="RefSeq" id="XP_031871617.1">
    <property type="nucleotide sequence ID" value="XM_032011924.1"/>
</dbReference>
<dbReference type="AlphaFoldDB" id="A0A370TTV4"/>
<reference evidence="3 4" key="1">
    <citation type="journal article" date="2018" name="IMA Fungus">
        <title>IMA Genome-F 9: Draft genome sequence of Annulohypoxylon stygium, Aspergillus mulundensis, Berkeleyomyces basicola (syn. Thielaviopsis basicola), Ceratocystis smalleyi, two Cercospora beticola strains, Coleophoma cylindrospora, Fusarium fracticaudum, Phialophora cf. hyalina, and Morchella septimelata.</title>
        <authorList>
            <person name="Wingfield B.D."/>
            <person name="Bills G.F."/>
            <person name="Dong Y."/>
            <person name="Huang W."/>
            <person name="Nel W.J."/>
            <person name="Swalarsk-Parry B.S."/>
            <person name="Vaghefi N."/>
            <person name="Wilken P.M."/>
            <person name="An Z."/>
            <person name="de Beer Z.W."/>
            <person name="De Vos L."/>
            <person name="Chen L."/>
            <person name="Duong T.A."/>
            <person name="Gao Y."/>
            <person name="Hammerbacher A."/>
            <person name="Kikkert J.R."/>
            <person name="Li Y."/>
            <person name="Li H."/>
            <person name="Li K."/>
            <person name="Li Q."/>
            <person name="Liu X."/>
            <person name="Ma X."/>
            <person name="Naidoo K."/>
            <person name="Pethybridge S.J."/>
            <person name="Sun J."/>
            <person name="Steenkamp E.T."/>
            <person name="van der Nest M.A."/>
            <person name="van Wyk S."/>
            <person name="Wingfield M.J."/>
            <person name="Xiong C."/>
            <person name="Yue Q."/>
            <person name="Zhang X."/>
        </authorList>
    </citation>
    <scope>NUCLEOTIDE SEQUENCE [LARGE SCALE GENOMIC DNA]</scope>
    <source>
        <strain evidence="3 4">BP 5553</strain>
    </source>
</reference>
<dbReference type="InterPro" id="IPR013083">
    <property type="entry name" value="Znf_RING/FYVE/PHD"/>
</dbReference>